<evidence type="ECO:0008006" key="4">
    <source>
        <dbReference type="Google" id="ProtNLM"/>
    </source>
</evidence>
<keyword evidence="1" id="KW-0472">Membrane</keyword>
<feature type="transmembrane region" description="Helical" evidence="1">
    <location>
        <begin position="97"/>
        <end position="116"/>
    </location>
</feature>
<evidence type="ECO:0000313" key="2">
    <source>
        <dbReference type="EMBL" id="KRK38740.1"/>
    </source>
</evidence>
<organism evidence="2 3">
    <name type="scientific">Amylolactobacillus amylotrophicus DSM 20534</name>
    <dbReference type="NCBI Taxonomy" id="1423722"/>
    <lineage>
        <taxon>Bacteria</taxon>
        <taxon>Bacillati</taxon>
        <taxon>Bacillota</taxon>
        <taxon>Bacilli</taxon>
        <taxon>Lactobacillales</taxon>
        <taxon>Lactobacillaceae</taxon>
        <taxon>Amylolactobacillus</taxon>
    </lineage>
</organism>
<keyword evidence="3" id="KW-1185">Reference proteome</keyword>
<name>A0A0R1H4I1_9LACO</name>
<dbReference type="Proteomes" id="UP000050909">
    <property type="component" value="Unassembled WGS sequence"/>
</dbReference>
<keyword evidence="1" id="KW-1133">Transmembrane helix</keyword>
<dbReference type="PIRSF" id="PIRSF031501">
    <property type="entry name" value="QueT"/>
    <property type="match status" value="1"/>
</dbReference>
<feature type="transmembrane region" description="Helical" evidence="1">
    <location>
        <begin position="128"/>
        <end position="152"/>
    </location>
</feature>
<sequence>MKEKTLELTKMGLVAALYVALGLLFLPLSFGPLQFRFAEMTNAIAVFNKRYVWSVTIGCFIVNMFSSLAAVDLIVGTANTLVITGGSYLISRLIKNYWARLAVVPVVGALSMFMIALELKYIAGAPFWITYAGLMLTEFVMCAAGAIIFGLIERSKSIPTKYKFSN</sequence>
<comment type="caution">
    <text evidence="2">The sequence shown here is derived from an EMBL/GenBank/DDBJ whole genome shotgun (WGS) entry which is preliminary data.</text>
</comment>
<evidence type="ECO:0000313" key="3">
    <source>
        <dbReference type="Proteomes" id="UP000050909"/>
    </source>
</evidence>
<dbReference type="InterPro" id="IPR010387">
    <property type="entry name" value="QueT"/>
</dbReference>
<dbReference type="AlphaFoldDB" id="A0A0R1H4I1"/>
<protein>
    <recommendedName>
        <fullName evidence="4">QueT transporter family protein</fullName>
    </recommendedName>
</protein>
<dbReference type="RefSeq" id="WP_056945995.1">
    <property type="nucleotide sequence ID" value="NZ_AZCV01000001.1"/>
</dbReference>
<dbReference type="EMBL" id="AZCV01000001">
    <property type="protein sequence ID" value="KRK38740.1"/>
    <property type="molecule type" value="Genomic_DNA"/>
</dbReference>
<feature type="transmembrane region" description="Helical" evidence="1">
    <location>
        <begin position="12"/>
        <end position="31"/>
    </location>
</feature>
<dbReference type="PANTHER" id="PTHR40044">
    <property type="entry name" value="INTEGRAL MEMBRANE PROTEIN-RELATED"/>
    <property type="match status" value="1"/>
</dbReference>
<proteinExistence type="predicted"/>
<dbReference type="PANTHER" id="PTHR40044:SF1">
    <property type="entry name" value="INTEGRAL MEMBRANE PROTEIN"/>
    <property type="match status" value="1"/>
</dbReference>
<accession>A0A0R1H4I1</accession>
<dbReference type="Pfam" id="PF06177">
    <property type="entry name" value="QueT"/>
    <property type="match status" value="1"/>
</dbReference>
<reference evidence="2 3" key="1">
    <citation type="journal article" date="2015" name="Genome Announc.">
        <title>Expanding the biotechnology potential of lactobacilli through comparative genomics of 213 strains and associated genera.</title>
        <authorList>
            <person name="Sun Z."/>
            <person name="Harris H.M."/>
            <person name="McCann A."/>
            <person name="Guo C."/>
            <person name="Argimon S."/>
            <person name="Zhang W."/>
            <person name="Yang X."/>
            <person name="Jeffery I.B."/>
            <person name="Cooney J.C."/>
            <person name="Kagawa T.F."/>
            <person name="Liu W."/>
            <person name="Song Y."/>
            <person name="Salvetti E."/>
            <person name="Wrobel A."/>
            <person name="Rasinkangas P."/>
            <person name="Parkhill J."/>
            <person name="Rea M.C."/>
            <person name="O'Sullivan O."/>
            <person name="Ritari J."/>
            <person name="Douillard F.P."/>
            <person name="Paul Ross R."/>
            <person name="Yang R."/>
            <person name="Briner A.E."/>
            <person name="Felis G.E."/>
            <person name="de Vos W.M."/>
            <person name="Barrangou R."/>
            <person name="Klaenhammer T.R."/>
            <person name="Caufield P.W."/>
            <person name="Cui Y."/>
            <person name="Zhang H."/>
            <person name="O'Toole P.W."/>
        </authorList>
    </citation>
    <scope>NUCLEOTIDE SEQUENCE [LARGE SCALE GENOMIC DNA]</scope>
    <source>
        <strain evidence="2 3">DSM 20534</strain>
    </source>
</reference>
<gene>
    <name evidence="2" type="ORF">FC62_GL000430</name>
</gene>
<keyword evidence="1" id="KW-0812">Transmembrane</keyword>
<evidence type="ECO:0000256" key="1">
    <source>
        <dbReference type="SAM" id="Phobius"/>
    </source>
</evidence>
<dbReference type="PATRIC" id="fig|1423722.3.peg.438"/>